<dbReference type="EMBL" id="FNIC01000002">
    <property type="protein sequence ID" value="SDN31405.1"/>
    <property type="molecule type" value="Genomic_DNA"/>
</dbReference>
<reference evidence="3 4" key="1">
    <citation type="submission" date="2016-10" db="EMBL/GenBank/DDBJ databases">
        <authorList>
            <person name="de Groot N.N."/>
        </authorList>
    </citation>
    <scope>NUCLEOTIDE SEQUENCE [LARGE SCALE GENOMIC DNA]</scope>
    <source>
        <strain evidence="3 4">CGMCC 1.11147</strain>
    </source>
</reference>
<evidence type="ECO:0000313" key="4">
    <source>
        <dbReference type="Proteomes" id="UP000199004"/>
    </source>
</evidence>
<gene>
    <name evidence="3" type="ORF">SAMN05192576_2002</name>
</gene>
<keyword evidence="1" id="KW-0472">Membrane</keyword>
<keyword evidence="2" id="KW-0732">Signal</keyword>
<dbReference type="Gene3D" id="2.60.120.260">
    <property type="entry name" value="Galactose-binding domain-like"/>
    <property type="match status" value="1"/>
</dbReference>
<dbReference type="AlphaFoldDB" id="A0A1H0AD57"/>
<evidence type="ECO:0000313" key="3">
    <source>
        <dbReference type="EMBL" id="SDN31405.1"/>
    </source>
</evidence>
<evidence type="ECO:0000256" key="2">
    <source>
        <dbReference type="SAM" id="SignalP"/>
    </source>
</evidence>
<feature type="chain" id="PRO_5011603782" evidence="2">
    <location>
        <begin position="26"/>
        <end position="644"/>
    </location>
</feature>
<feature type="transmembrane region" description="Helical" evidence="1">
    <location>
        <begin position="599"/>
        <end position="620"/>
    </location>
</feature>
<evidence type="ECO:0000256" key="1">
    <source>
        <dbReference type="SAM" id="Phobius"/>
    </source>
</evidence>
<proteinExistence type="predicted"/>
<keyword evidence="4" id="KW-1185">Reference proteome</keyword>
<dbReference type="RefSeq" id="WP_170254337.1">
    <property type="nucleotide sequence ID" value="NZ_BKAE01000011.1"/>
</dbReference>
<name>A0A1H0AD57_9ACTN</name>
<accession>A0A1H0AD57</accession>
<keyword evidence="1" id="KW-1133">Transmembrane helix</keyword>
<dbReference type="Proteomes" id="UP000199004">
    <property type="component" value="Unassembled WGS sequence"/>
</dbReference>
<organism evidence="3 4">
    <name type="scientific">Nocardioides szechwanensis</name>
    <dbReference type="NCBI Taxonomy" id="1005944"/>
    <lineage>
        <taxon>Bacteria</taxon>
        <taxon>Bacillati</taxon>
        <taxon>Actinomycetota</taxon>
        <taxon>Actinomycetes</taxon>
        <taxon>Propionibacteriales</taxon>
        <taxon>Nocardioidaceae</taxon>
        <taxon>Nocardioides</taxon>
    </lineage>
</organism>
<feature type="signal peptide" evidence="2">
    <location>
        <begin position="1"/>
        <end position="25"/>
    </location>
</feature>
<protein>
    <submittedName>
        <fullName evidence="3">Cellulose synthase subunit</fullName>
    </submittedName>
</protein>
<dbReference type="STRING" id="1005944.SAMN05192576_2002"/>
<sequence length="644" mass="67115">MQTIVSTTAALFAAVILLMTPTAPAAADELALPQSLTTQSSQPNVTRLVVPDGVTPSALRGLLNVENAEGGQVRISVHGRLVRAVPARPSQWVTIPVSARDLEADGAISVGLEYDAPTADRCVAGSAPALTRLSHLRLAFTGSESAPTSVAAFLPATASRVDVVVPDSADDFLVEAGLTAVVALSQKYPAGVPVTLSPAGEPVPRVGAGQRVVRFVPGGGGPITSTVGVERGIPTLTIKGSGPAVVDAARALRADALAIADAETAEGMSLRVADSDLDTRSSLADLGAERLRLSGWGQTDVYVGIPQDEFGGPIDSLEIDLVGTHTAVQGINAQVDVFLNDVLVGSTLLDDEAQFHLPITVDSVLLRADNGLQVVLQAFPQDGRCGDAATHAPPLLDIDGTRSVITAERGAGRLTGFELYPQVFGGDVPVALRNTSARTLGDAVAAASLLSALQRAATHPLTVRLVSPDDLINGNQSGLLVGASYADSAAIGAPLRLAEIQLIDMAEETFQIGTARPFAALESVSNDSRHILMLGGWTPDTETSERDLESEVVASVTDSGWRALREDLLIATPDQEPFNLSTDSVLPQADRVDEQRSKVWWLIGGAALVGAVLLLQMALASRRQRAVRDLVRAQECLGGPGERE</sequence>
<keyword evidence="1" id="KW-0812">Transmembrane</keyword>